<dbReference type="GO" id="GO:0005886">
    <property type="term" value="C:plasma membrane"/>
    <property type="evidence" value="ECO:0007669"/>
    <property type="project" value="UniProtKB-SubCell"/>
</dbReference>
<dbReference type="Pfam" id="PF07885">
    <property type="entry name" value="Ion_trans_2"/>
    <property type="match status" value="1"/>
</dbReference>
<name>A0A6B9F6A6_9EURY</name>
<dbReference type="InterPro" id="IPR013099">
    <property type="entry name" value="K_chnl_dom"/>
</dbReference>
<feature type="domain" description="RCK N-terminal" evidence="9">
    <location>
        <begin position="263"/>
        <end position="378"/>
    </location>
</feature>
<evidence type="ECO:0000256" key="3">
    <source>
        <dbReference type="ARBA" id="ARBA00022692"/>
    </source>
</evidence>
<dbReference type="GeneID" id="99243814"/>
<protein>
    <submittedName>
        <fullName evidence="10">Potassium channel protein</fullName>
    </submittedName>
</protein>
<dbReference type="AlphaFoldDB" id="A0A6B9F6A6"/>
<feature type="transmembrane region" description="Helical" evidence="8">
    <location>
        <begin position="218"/>
        <end position="240"/>
    </location>
</feature>
<dbReference type="RefSeq" id="WP_157690506.1">
    <property type="nucleotide sequence ID" value="NZ_CP034345.1"/>
</dbReference>
<evidence type="ECO:0000256" key="7">
    <source>
        <dbReference type="ARBA" id="ARBA00023303"/>
    </source>
</evidence>
<dbReference type="PANTHER" id="PTHR43833:SF9">
    <property type="entry name" value="POTASSIUM CHANNEL PROTEIN YUGO-RELATED"/>
    <property type="match status" value="1"/>
</dbReference>
<feature type="transmembrane region" description="Helical" evidence="8">
    <location>
        <begin position="161"/>
        <end position="180"/>
    </location>
</feature>
<evidence type="ECO:0000256" key="5">
    <source>
        <dbReference type="ARBA" id="ARBA00023065"/>
    </source>
</evidence>
<organism evidence="10 11">
    <name type="scientific">Haloplanus rallus</name>
    <dbReference type="NCBI Taxonomy" id="1816183"/>
    <lineage>
        <taxon>Archaea</taxon>
        <taxon>Methanobacteriati</taxon>
        <taxon>Methanobacteriota</taxon>
        <taxon>Stenosarchaea group</taxon>
        <taxon>Halobacteria</taxon>
        <taxon>Halobacteriales</taxon>
        <taxon>Haloferacaceae</taxon>
        <taxon>Haloplanus</taxon>
    </lineage>
</organism>
<sequence>MAADPPDPSTDTALEELFHRPDRVPLVYWRAFSGARTAVLVTGAAATLAFVAGLSRLSQGSVAPTGPLAAFLPPGVAAILPLASVFLAFLLIVVAAGLRAGYRLAWDGALVLYPALLAVPLVTGDATDLAPFVAAAVGLPLVAANRSGFDRALDLTPFQTVALLSFVAVQVYGTVGTYAMREHFAGVRSLTDAFYYIIVTGTTVGYGDATPTTQVTKLFTLSVIVLGTGAFTVATGSLLIPALESRISSAFGTMTASELTLLEDHVLVLGHGDLTEPLLDELAATTDVVVVTPDADRASALDEREVNVLTADPTDEGPLLDARIDAARGVVVATDDDARDALAVVAARQAAPGVRIVAAASDQRHVDKLEAVGADAVVSPAVIGGRLLGRAVLGDEEADGDGLSGLFDGDDAREGAE</sequence>
<dbReference type="Proteomes" id="UP000428325">
    <property type="component" value="Chromosome"/>
</dbReference>
<keyword evidence="2" id="KW-0813">Transport</keyword>
<dbReference type="InterPro" id="IPR036291">
    <property type="entry name" value="NAD(P)-bd_dom_sf"/>
</dbReference>
<feature type="transmembrane region" description="Helical" evidence="8">
    <location>
        <begin position="104"/>
        <end position="123"/>
    </location>
</feature>
<evidence type="ECO:0000256" key="8">
    <source>
        <dbReference type="SAM" id="Phobius"/>
    </source>
</evidence>
<evidence type="ECO:0000256" key="2">
    <source>
        <dbReference type="ARBA" id="ARBA00022448"/>
    </source>
</evidence>
<accession>A0A6B9F6A6</accession>
<feature type="transmembrane region" description="Helical" evidence="8">
    <location>
        <begin position="37"/>
        <end position="55"/>
    </location>
</feature>
<evidence type="ECO:0000313" key="11">
    <source>
        <dbReference type="Proteomes" id="UP000428325"/>
    </source>
</evidence>
<evidence type="ECO:0000256" key="6">
    <source>
        <dbReference type="ARBA" id="ARBA00023136"/>
    </source>
</evidence>
<keyword evidence="11" id="KW-1185">Reference proteome</keyword>
<dbReference type="Pfam" id="PF02254">
    <property type="entry name" value="TrkA_N"/>
    <property type="match status" value="1"/>
</dbReference>
<keyword evidence="7 10" id="KW-0407">Ion channel</keyword>
<dbReference type="InterPro" id="IPR003148">
    <property type="entry name" value="RCK_N"/>
</dbReference>
<keyword evidence="5" id="KW-0406">Ion transport</keyword>
<evidence type="ECO:0000256" key="4">
    <source>
        <dbReference type="ARBA" id="ARBA00022989"/>
    </source>
</evidence>
<dbReference type="GO" id="GO:0005267">
    <property type="term" value="F:potassium channel activity"/>
    <property type="evidence" value="ECO:0007669"/>
    <property type="project" value="InterPro"/>
</dbReference>
<reference evidence="10 11" key="1">
    <citation type="submission" date="2018-12" db="EMBL/GenBank/DDBJ databases">
        <title>Complete genome sequence of Haloplanus rallus MBLA0036.</title>
        <authorList>
            <person name="Nam Y.-d."/>
            <person name="Kang J."/>
            <person name="Chung W.-H."/>
            <person name="Park Y.S."/>
        </authorList>
    </citation>
    <scope>NUCLEOTIDE SEQUENCE [LARGE SCALE GENOMIC DNA]</scope>
    <source>
        <strain evidence="10 11">MBLA0036</strain>
    </source>
</reference>
<dbReference type="KEGG" id="hra:EI982_15280"/>
<dbReference type="PANTHER" id="PTHR43833">
    <property type="entry name" value="POTASSIUM CHANNEL PROTEIN 2-RELATED-RELATED"/>
    <property type="match status" value="1"/>
</dbReference>
<evidence type="ECO:0000259" key="9">
    <source>
        <dbReference type="PROSITE" id="PS51201"/>
    </source>
</evidence>
<feature type="transmembrane region" description="Helical" evidence="8">
    <location>
        <begin position="75"/>
        <end position="97"/>
    </location>
</feature>
<keyword evidence="4 8" id="KW-1133">Transmembrane helix</keyword>
<dbReference type="SUPFAM" id="SSF81324">
    <property type="entry name" value="Voltage-gated potassium channels"/>
    <property type="match status" value="1"/>
</dbReference>
<dbReference type="PRINTS" id="PR01333">
    <property type="entry name" value="2POREKCHANEL"/>
</dbReference>
<dbReference type="OrthoDB" id="56871at2157"/>
<comment type="subcellular location">
    <subcellularLocation>
        <location evidence="1">Cell membrane</location>
        <topology evidence="1">Multi-pass membrane protein</topology>
    </subcellularLocation>
</comment>
<dbReference type="InterPro" id="IPR003280">
    <property type="entry name" value="2pore_dom_K_chnl"/>
</dbReference>
<evidence type="ECO:0000256" key="1">
    <source>
        <dbReference type="ARBA" id="ARBA00004651"/>
    </source>
</evidence>
<dbReference type="PROSITE" id="PS51201">
    <property type="entry name" value="RCK_N"/>
    <property type="match status" value="1"/>
</dbReference>
<evidence type="ECO:0000313" key="10">
    <source>
        <dbReference type="EMBL" id="QGX96046.1"/>
    </source>
</evidence>
<proteinExistence type="predicted"/>
<dbReference type="InterPro" id="IPR050721">
    <property type="entry name" value="Trk_Ktr_HKT_K-transport"/>
</dbReference>
<dbReference type="SUPFAM" id="SSF51735">
    <property type="entry name" value="NAD(P)-binding Rossmann-fold domains"/>
    <property type="match status" value="1"/>
</dbReference>
<dbReference type="Gene3D" id="3.40.50.720">
    <property type="entry name" value="NAD(P)-binding Rossmann-like Domain"/>
    <property type="match status" value="1"/>
</dbReference>
<dbReference type="Gene3D" id="1.10.287.70">
    <property type="match status" value="1"/>
</dbReference>
<keyword evidence="3 8" id="KW-0812">Transmembrane</keyword>
<dbReference type="EMBL" id="CP034345">
    <property type="protein sequence ID" value="QGX96046.1"/>
    <property type="molecule type" value="Genomic_DNA"/>
</dbReference>
<gene>
    <name evidence="10" type="ORF">EI982_15280</name>
</gene>
<keyword evidence="6 8" id="KW-0472">Membrane</keyword>